<dbReference type="InterPro" id="IPR013766">
    <property type="entry name" value="Thioredoxin_domain"/>
</dbReference>
<dbReference type="RefSeq" id="WP_184403325.1">
    <property type="nucleotide sequence ID" value="NZ_JACHHJ010000001.1"/>
</dbReference>
<dbReference type="Proteomes" id="UP000568839">
    <property type="component" value="Unassembled WGS sequence"/>
</dbReference>
<gene>
    <name evidence="3" type="ORF">HNR44_001391</name>
</gene>
<feature type="domain" description="Thioredoxin" evidence="2">
    <location>
        <begin position="71"/>
        <end position="126"/>
    </location>
</feature>
<proteinExistence type="predicted"/>
<comment type="caution">
    <text evidence="3">The sequence shown here is derived from an EMBL/GenBank/DDBJ whole genome shotgun (WGS) entry which is preliminary data.</text>
</comment>
<evidence type="ECO:0000256" key="1">
    <source>
        <dbReference type="SAM" id="SignalP"/>
    </source>
</evidence>
<evidence type="ECO:0000313" key="3">
    <source>
        <dbReference type="EMBL" id="MBB6449442.1"/>
    </source>
</evidence>
<evidence type="ECO:0000259" key="2">
    <source>
        <dbReference type="Pfam" id="PF00085"/>
    </source>
</evidence>
<sequence length="131" mass="15110">MMQNPKHALTATIIVMISTLLACSNTNNIDESLDAKPHPSEEARILLFTDENNTEIERHYYNALLTFKHEQKEDTEVDIIRENENSPLVDDYNIDEFPTLILFSNEQSPTYVQGQKTSEDILSFLHEHFAL</sequence>
<protein>
    <recommendedName>
        <fullName evidence="2">Thioredoxin domain-containing protein</fullName>
    </recommendedName>
</protein>
<reference evidence="3 4" key="1">
    <citation type="submission" date="2020-08" db="EMBL/GenBank/DDBJ databases">
        <title>Genomic Encyclopedia of Type Strains, Phase IV (KMG-IV): sequencing the most valuable type-strain genomes for metagenomic binning, comparative biology and taxonomic classification.</title>
        <authorList>
            <person name="Goeker M."/>
        </authorList>
    </citation>
    <scope>NUCLEOTIDE SEQUENCE [LARGE SCALE GENOMIC DNA]</scope>
    <source>
        <strain evidence="3 4">DSM 21769</strain>
    </source>
</reference>
<dbReference type="AlphaFoldDB" id="A0A841PYK0"/>
<evidence type="ECO:0000313" key="4">
    <source>
        <dbReference type="Proteomes" id="UP000568839"/>
    </source>
</evidence>
<organism evidence="3 4">
    <name type="scientific">Geomicrobium halophilum</name>
    <dbReference type="NCBI Taxonomy" id="549000"/>
    <lineage>
        <taxon>Bacteria</taxon>
        <taxon>Bacillati</taxon>
        <taxon>Bacillota</taxon>
        <taxon>Bacilli</taxon>
        <taxon>Bacillales</taxon>
        <taxon>Geomicrobium</taxon>
    </lineage>
</organism>
<dbReference type="Pfam" id="PF00085">
    <property type="entry name" value="Thioredoxin"/>
    <property type="match status" value="1"/>
</dbReference>
<feature type="signal peptide" evidence="1">
    <location>
        <begin position="1"/>
        <end position="22"/>
    </location>
</feature>
<name>A0A841PYK0_9BACL</name>
<dbReference type="PROSITE" id="PS51257">
    <property type="entry name" value="PROKAR_LIPOPROTEIN"/>
    <property type="match status" value="1"/>
</dbReference>
<dbReference type="Gene3D" id="3.40.30.10">
    <property type="entry name" value="Glutaredoxin"/>
    <property type="match status" value="1"/>
</dbReference>
<keyword evidence="4" id="KW-1185">Reference proteome</keyword>
<feature type="chain" id="PRO_5032578922" description="Thioredoxin domain-containing protein" evidence="1">
    <location>
        <begin position="23"/>
        <end position="131"/>
    </location>
</feature>
<keyword evidence="1" id="KW-0732">Signal</keyword>
<accession>A0A841PYK0</accession>
<dbReference type="EMBL" id="JACHHJ010000001">
    <property type="protein sequence ID" value="MBB6449442.1"/>
    <property type="molecule type" value="Genomic_DNA"/>
</dbReference>
<dbReference type="SUPFAM" id="SSF52833">
    <property type="entry name" value="Thioredoxin-like"/>
    <property type="match status" value="1"/>
</dbReference>
<dbReference type="InterPro" id="IPR036249">
    <property type="entry name" value="Thioredoxin-like_sf"/>
</dbReference>